<keyword evidence="4" id="KW-0732">Signal</keyword>
<dbReference type="PANTHER" id="PTHR43649:SF31">
    <property type="entry name" value="SN-GLYCEROL-3-PHOSPHATE-BINDING PERIPLASMIC PROTEIN UGPB"/>
    <property type="match status" value="1"/>
</dbReference>
<sequence>MKSSTRAVLGLALSAVVLIAAALWLGRTDEGSGQTLLRLRIWDESFVPAYRASLDAFERANPDVRVRITVVPWGSYPEKLRLDVAGGAADDLFWTNAYEDYADASRLFDIGALLGPRAAAAWDPGAVAQYTRAGKLWAVPQFVDGGTAVYYNRDLLAAAGVDPAELADLRWSPGADDTLRPLLRRLAAVAPWPYNAAHDLQSIELPYLGSAGGRFQDGDRFVFDDAHGVTAYGYLTRLVADRLAPSAADTNTSRDFARTAFLQGKMALFQSGTYNLATIAEQAAFGWGVAMLPRGPAGRVSTDNAIGVAGNAATRHPDAVRRVLGWLGSAEGNRYLGEGGASIPAVVADQRVYREYWARRGIEVAPFFDVVDGPRIGSGGGPGFPAALKAMDPILGEMFLGRIPVPEALSRARAAADRAAGRQ</sequence>
<comment type="similarity">
    <text evidence="2">Belongs to the bacterial solute-binding protein 1 family.</text>
</comment>
<evidence type="ECO:0000313" key="6">
    <source>
        <dbReference type="Proteomes" id="UP000254869"/>
    </source>
</evidence>
<dbReference type="Proteomes" id="UP000254869">
    <property type="component" value="Unassembled WGS sequence"/>
</dbReference>
<dbReference type="EMBL" id="QQBC01000011">
    <property type="protein sequence ID" value="RDI63018.1"/>
    <property type="molecule type" value="Genomic_DNA"/>
</dbReference>
<dbReference type="PANTHER" id="PTHR43649">
    <property type="entry name" value="ARABINOSE-BINDING PROTEIN-RELATED"/>
    <property type="match status" value="1"/>
</dbReference>
<dbReference type="GO" id="GO:0030313">
    <property type="term" value="C:cell envelope"/>
    <property type="evidence" value="ECO:0007669"/>
    <property type="project" value="UniProtKB-SubCell"/>
</dbReference>
<evidence type="ECO:0000256" key="2">
    <source>
        <dbReference type="ARBA" id="ARBA00008520"/>
    </source>
</evidence>
<evidence type="ECO:0000256" key="3">
    <source>
        <dbReference type="ARBA" id="ARBA00022448"/>
    </source>
</evidence>
<evidence type="ECO:0000256" key="1">
    <source>
        <dbReference type="ARBA" id="ARBA00004196"/>
    </source>
</evidence>
<dbReference type="InterPro" id="IPR006059">
    <property type="entry name" value="SBP"/>
</dbReference>
<dbReference type="InterPro" id="IPR050490">
    <property type="entry name" value="Bact_solute-bd_prot1"/>
</dbReference>
<protein>
    <submittedName>
        <fullName evidence="5">Carbohydrate ABC transporter substrate-binding protein (CUT1 family)</fullName>
    </submittedName>
</protein>
<dbReference type="Gene3D" id="3.40.190.10">
    <property type="entry name" value="Periplasmic binding protein-like II"/>
    <property type="match status" value="1"/>
</dbReference>
<evidence type="ECO:0000256" key="4">
    <source>
        <dbReference type="ARBA" id="ARBA00022729"/>
    </source>
</evidence>
<keyword evidence="3" id="KW-0813">Transport</keyword>
<evidence type="ECO:0000313" key="5">
    <source>
        <dbReference type="EMBL" id="RDI63018.1"/>
    </source>
</evidence>
<comment type="caution">
    <text evidence="5">The sequence shown here is derived from an EMBL/GenBank/DDBJ whole genome shotgun (WGS) entry which is preliminary data.</text>
</comment>
<dbReference type="STRING" id="1210086.GCA_001613105_05188"/>
<gene>
    <name evidence="5" type="ORF">DFR76_11134</name>
</gene>
<keyword evidence="6" id="KW-1185">Reference proteome</keyword>
<dbReference type="Pfam" id="PF01547">
    <property type="entry name" value="SBP_bac_1"/>
    <property type="match status" value="1"/>
</dbReference>
<comment type="subcellular location">
    <subcellularLocation>
        <location evidence="1">Cell envelope</location>
    </subcellularLocation>
</comment>
<reference evidence="5 6" key="1">
    <citation type="submission" date="2018-07" db="EMBL/GenBank/DDBJ databases">
        <title>Genomic Encyclopedia of Type Strains, Phase IV (KMG-IV): sequencing the most valuable type-strain genomes for metagenomic binning, comparative biology and taxonomic classification.</title>
        <authorList>
            <person name="Goeker M."/>
        </authorList>
    </citation>
    <scope>NUCLEOTIDE SEQUENCE [LARGE SCALE GENOMIC DNA]</scope>
    <source>
        <strain evidence="5 6">DSM 44290</strain>
    </source>
</reference>
<organism evidence="5 6">
    <name type="scientific">Nocardia pseudobrasiliensis</name>
    <dbReference type="NCBI Taxonomy" id="45979"/>
    <lineage>
        <taxon>Bacteria</taxon>
        <taxon>Bacillati</taxon>
        <taxon>Actinomycetota</taxon>
        <taxon>Actinomycetes</taxon>
        <taxon>Mycobacteriales</taxon>
        <taxon>Nocardiaceae</taxon>
        <taxon>Nocardia</taxon>
    </lineage>
</organism>
<dbReference type="RefSeq" id="WP_068002727.1">
    <property type="nucleotide sequence ID" value="NZ_QQBC01000011.1"/>
</dbReference>
<dbReference type="AlphaFoldDB" id="A0A370HX02"/>
<accession>A0A370HX02</accession>
<name>A0A370HX02_9NOCA</name>
<proteinExistence type="inferred from homology"/>
<dbReference type="SUPFAM" id="SSF53850">
    <property type="entry name" value="Periplasmic binding protein-like II"/>
    <property type="match status" value="1"/>
</dbReference>